<keyword evidence="2" id="KW-1185">Reference proteome</keyword>
<dbReference type="EMBL" id="BAAAQN010000017">
    <property type="protein sequence ID" value="GAA2030779.1"/>
    <property type="molecule type" value="Genomic_DNA"/>
</dbReference>
<dbReference type="SUPFAM" id="SSF117396">
    <property type="entry name" value="TM1631-like"/>
    <property type="match status" value="1"/>
</dbReference>
<sequence length="170" mass="18769">MEFRDSSWLEPGQRERTWEMLRAHNAAYVCADMPQQAPAAVPPVLAITADKVVNRLHCHSPGWERGGKEERYRYEYSDPELAAWAERSAPGCLGLSAVGGESVYVQQAYDRRRRGARPVPVPFAPVPVVLVVSAIGCLPSARQWQAPLSFHTAHEVDAFGTAPAEYQVAV</sequence>
<protein>
    <submittedName>
        <fullName evidence="1">Uncharacterized protein</fullName>
    </submittedName>
</protein>
<reference evidence="1 2" key="1">
    <citation type="journal article" date="2019" name="Int. J. Syst. Evol. Microbiol.">
        <title>The Global Catalogue of Microorganisms (GCM) 10K type strain sequencing project: providing services to taxonomists for standard genome sequencing and annotation.</title>
        <authorList>
            <consortium name="The Broad Institute Genomics Platform"/>
            <consortium name="The Broad Institute Genome Sequencing Center for Infectious Disease"/>
            <person name="Wu L."/>
            <person name="Ma J."/>
        </authorList>
    </citation>
    <scope>NUCLEOTIDE SEQUENCE [LARGE SCALE GENOMIC DNA]</scope>
    <source>
        <strain evidence="1 2">JCM 16014</strain>
    </source>
</reference>
<dbReference type="InterPro" id="IPR036520">
    <property type="entry name" value="UPF0759_sf"/>
</dbReference>
<dbReference type="Proteomes" id="UP001500751">
    <property type="component" value="Unassembled WGS sequence"/>
</dbReference>
<gene>
    <name evidence="1" type="ORF">GCM10009839_33230</name>
</gene>
<accession>A0ABN2U820</accession>
<proteinExistence type="predicted"/>
<organism evidence="1 2">
    <name type="scientific">Catenulispora yoronensis</name>
    <dbReference type="NCBI Taxonomy" id="450799"/>
    <lineage>
        <taxon>Bacteria</taxon>
        <taxon>Bacillati</taxon>
        <taxon>Actinomycetota</taxon>
        <taxon>Actinomycetes</taxon>
        <taxon>Catenulisporales</taxon>
        <taxon>Catenulisporaceae</taxon>
        <taxon>Catenulispora</taxon>
    </lineage>
</organism>
<evidence type="ECO:0000313" key="1">
    <source>
        <dbReference type="EMBL" id="GAA2030779.1"/>
    </source>
</evidence>
<dbReference type="Gene3D" id="3.20.20.410">
    <property type="entry name" value="Protein of unknown function UPF0759"/>
    <property type="match status" value="1"/>
</dbReference>
<name>A0ABN2U820_9ACTN</name>
<dbReference type="InterPro" id="IPR002763">
    <property type="entry name" value="DUF72"/>
</dbReference>
<comment type="caution">
    <text evidence="1">The sequence shown here is derived from an EMBL/GenBank/DDBJ whole genome shotgun (WGS) entry which is preliminary data.</text>
</comment>
<evidence type="ECO:0000313" key="2">
    <source>
        <dbReference type="Proteomes" id="UP001500751"/>
    </source>
</evidence>
<dbReference type="Pfam" id="PF01904">
    <property type="entry name" value="DUF72"/>
    <property type="match status" value="1"/>
</dbReference>